<dbReference type="SUPFAM" id="SSF48452">
    <property type="entry name" value="TPR-like"/>
    <property type="match status" value="2"/>
</dbReference>
<evidence type="ECO:0000313" key="4">
    <source>
        <dbReference type="EMBL" id="EYF03922.1"/>
    </source>
</evidence>
<accession>A0A017T4J2</accession>
<sequence>MSNDSRSKFQDGGDEGAPNEGTGEKATVPPPPMYGPAVSESDVEEATLLAKIPEELIHSIRNDAEGRTSVGGLNQLFSREPVPRLPEQQPSEGGDALLDMLFDEPAVAEVEADDGVVTSAPVLRGGARMPPPPKPPRIPVAALPVEEEAEEISEASAGDLVDEQPEGGERTTPVPDGGDVEGTIDLAPASLRTEDPSAEPAEVELASADEELLTESEAVEEEPALTPEEELFLASDESEAAPPAAEPILVSLPSVPPPSAFDNEQDASAVLVQSQQRDAWAARAEWLRAEAEALEDAGARARALLPVAEMYAMAGEEALALQIASEARELAPGLIFAHRLSRGLLMREGDRPGVLEGLDAETRALPTPAARCHNAVLGAELARLAVGDAELAQKRLDLALRSNPQDPRVHVQRFSEALAADGEASAPAALSKHRVPDAPELAPLASAFAQVAAHRGATARGRSAPQTAYEALLRARASLEGGDVAGAIAAFAPLRSTSLANGAGWFIASLAAVRKETRPAAAEALRGVTGGSHGDLARRALAARALELGDAAEARAAVTGPGNAFPAAARVALAALAGGSREDVESWVDALIGDSDHAVLSAAASAALSDPGEPGATSRAVHPAGLLRARVGASLGRSLARDAVGTEGSLDTSEVFARAVSAYGDLAPESPVARALALEIDVEGRQAGRVAQAVAALREIEGDRDAALAAALLEQLADEPERATAAFDRARDADPRHEGAARARAAMETGAAAAQILVEHASTLEPGPRAATLLTEAAIRLTEVGEEGGEAEQLLTRAAAADPKQPVAMYIGERSARAGGERDALIEWLRVRREAAADPVERAHDVVREALLIAASEPAAAAALLEQALAVRPQDSGLRDLFERLAPEPPPDRAAWRAQRASEAQGPEAARFALEATLEYERAGDMESAAASARQAMAAGESQLAPIALSRAGKAGHGAGELIETLIAKAKDATEAVERRELYERLAELDEIGRKGWLASVLAEAPDHLPTLRRRASALISEGLDDDLEPTIMAIARALEGSAEAPAGGPEAIAHAMVSARLRLRTLPWEETLEPVELAYRNQPRGVWALRQMAAHARVKGDHRLAIEADRQLIERTDRPSEAAALSVCTAKEALIAGSVEDTVAFFRHAITVVPGYLYAHLELANAQERGEDKAGAAASLEAAAEVCVTSELKTHALYRAAVLLQDEVKDTAHARQVLETVASIDPSYSDVFQRLQAIYVAEGARAELAALLERRLDAVTDPAERVEMEVLRGRALADVGDAAAAKGALAAALEANPDHVEALSAFADVSASEEDWSGAEQAWIRLARLIPDQEKQIAIYLRLGELYDEHLPNQERAELAYQEILKRSPSDASARERLVALYKRSGDSVRAIEQQNTLIEAAATPEEKCRRTAELAEIYEAAGDVKKAETTLLGARKTWPKDEQAVGALARFYLRNDQGAAANVLLDRALADARRALNTGRFEPYLFSTVATVAELRGRNSAARVARATVVALEGQGKSTLAGAGTAAGDPLLDEFIAPEVVTPAFRELLTRSAPLLDRAVPFDLDSVRAAPLPPQQSELAEVIQSLGDAYGLPDLQIYVTPALGSVCVPASSDPPTIVLGQALLSSPREDVRMFLIQRALKILQTRGSAFSRTAPIDLWPLLAAFLKALNPSWSPQGVDAGRLTEWYGKVTRAMGSGTDPQLSVLAADIIGTIGNRASTLNTAINGWGNRAALLASGDLNVAFTAIAWSGGHTNAPPIEGKERVTWIGRNAEARDLIVFSVSDPFADARERLGLDS</sequence>
<dbReference type="EMBL" id="ASRX01000040">
    <property type="protein sequence ID" value="EYF03922.1"/>
    <property type="molecule type" value="Genomic_DNA"/>
</dbReference>
<keyword evidence="2" id="KW-0802">TPR repeat</keyword>
<evidence type="ECO:0000256" key="3">
    <source>
        <dbReference type="SAM" id="MobiDB-lite"/>
    </source>
</evidence>
<dbReference type="InterPro" id="IPR011990">
    <property type="entry name" value="TPR-like_helical_dom_sf"/>
</dbReference>
<dbReference type="STRING" id="1192034.CAP_5023"/>
<comment type="caution">
    <text evidence="4">The sequence shown here is derived from an EMBL/GenBank/DDBJ whole genome shotgun (WGS) entry which is preliminary data.</text>
</comment>
<dbReference type="eggNOG" id="COG0457">
    <property type="taxonomic scope" value="Bacteria"/>
</dbReference>
<feature type="region of interest" description="Disordered" evidence="3">
    <location>
        <begin position="1"/>
        <end position="42"/>
    </location>
</feature>
<keyword evidence="5" id="KW-1185">Reference proteome</keyword>
<dbReference type="Gene3D" id="1.25.40.10">
    <property type="entry name" value="Tetratricopeptide repeat domain"/>
    <property type="match status" value="2"/>
</dbReference>
<feature type="region of interest" description="Disordered" evidence="3">
    <location>
        <begin position="146"/>
        <end position="205"/>
    </location>
</feature>
<dbReference type="RefSeq" id="WP_044245024.1">
    <property type="nucleotide sequence ID" value="NZ_ASRX01000040.1"/>
</dbReference>
<evidence type="ECO:0000313" key="5">
    <source>
        <dbReference type="Proteomes" id="UP000019678"/>
    </source>
</evidence>
<gene>
    <name evidence="4" type="ORF">CAP_5023</name>
</gene>
<dbReference type="InterPro" id="IPR050498">
    <property type="entry name" value="Ycf3"/>
</dbReference>
<evidence type="ECO:0000256" key="2">
    <source>
        <dbReference type="ARBA" id="ARBA00022803"/>
    </source>
</evidence>
<protein>
    <submittedName>
        <fullName evidence="4">Uncharacterized protein</fullName>
    </submittedName>
</protein>
<evidence type="ECO:0000256" key="1">
    <source>
        <dbReference type="ARBA" id="ARBA00022737"/>
    </source>
</evidence>
<proteinExistence type="predicted"/>
<organism evidence="4 5">
    <name type="scientific">Chondromyces apiculatus DSM 436</name>
    <dbReference type="NCBI Taxonomy" id="1192034"/>
    <lineage>
        <taxon>Bacteria</taxon>
        <taxon>Pseudomonadati</taxon>
        <taxon>Myxococcota</taxon>
        <taxon>Polyangia</taxon>
        <taxon>Polyangiales</taxon>
        <taxon>Polyangiaceae</taxon>
        <taxon>Chondromyces</taxon>
    </lineage>
</organism>
<dbReference type="Proteomes" id="UP000019678">
    <property type="component" value="Unassembled WGS sequence"/>
</dbReference>
<dbReference type="PANTHER" id="PTHR44858">
    <property type="entry name" value="TETRATRICOPEPTIDE REPEAT PROTEIN 6"/>
    <property type="match status" value="1"/>
</dbReference>
<name>A0A017T4J2_9BACT</name>
<keyword evidence="1" id="KW-0677">Repeat</keyword>
<dbReference type="OrthoDB" id="5476162at2"/>
<reference evidence="4 5" key="1">
    <citation type="submission" date="2013-05" db="EMBL/GenBank/DDBJ databases">
        <title>Genome assembly of Chondromyces apiculatus DSM 436.</title>
        <authorList>
            <person name="Sharma G."/>
            <person name="Khatri I."/>
            <person name="Kaur C."/>
            <person name="Mayilraj S."/>
            <person name="Subramanian S."/>
        </authorList>
    </citation>
    <scope>NUCLEOTIDE SEQUENCE [LARGE SCALE GENOMIC DNA]</scope>
    <source>
        <strain evidence="4 5">DSM 436</strain>
    </source>
</reference>
<dbReference type="PANTHER" id="PTHR44858:SF1">
    <property type="entry name" value="UDP-N-ACETYLGLUCOSAMINE--PEPTIDE N-ACETYLGLUCOSAMINYLTRANSFERASE SPINDLY-RELATED"/>
    <property type="match status" value="1"/>
</dbReference>
<feature type="compositionally biased region" description="Basic and acidic residues" evidence="3">
    <location>
        <begin position="1"/>
        <end position="11"/>
    </location>
</feature>